<feature type="compositionally biased region" description="Polar residues" evidence="1">
    <location>
        <begin position="219"/>
        <end position="231"/>
    </location>
</feature>
<evidence type="ECO:0000313" key="3">
    <source>
        <dbReference type="Proteomes" id="UP000000759"/>
    </source>
</evidence>
<dbReference type="InParanoid" id="B7G986"/>
<proteinExistence type="predicted"/>
<reference evidence="2 3" key="1">
    <citation type="journal article" date="2008" name="Nature">
        <title>The Phaeodactylum genome reveals the evolutionary history of diatom genomes.</title>
        <authorList>
            <person name="Bowler C."/>
            <person name="Allen A.E."/>
            <person name="Badger J.H."/>
            <person name="Grimwood J."/>
            <person name="Jabbari K."/>
            <person name="Kuo A."/>
            <person name="Maheswari U."/>
            <person name="Martens C."/>
            <person name="Maumus F."/>
            <person name="Otillar R.P."/>
            <person name="Rayko E."/>
            <person name="Salamov A."/>
            <person name="Vandepoele K."/>
            <person name="Beszteri B."/>
            <person name="Gruber A."/>
            <person name="Heijde M."/>
            <person name="Katinka M."/>
            <person name="Mock T."/>
            <person name="Valentin K."/>
            <person name="Verret F."/>
            <person name="Berges J.A."/>
            <person name="Brownlee C."/>
            <person name="Cadoret J.P."/>
            <person name="Chiovitti A."/>
            <person name="Choi C.J."/>
            <person name="Coesel S."/>
            <person name="De Martino A."/>
            <person name="Detter J.C."/>
            <person name="Durkin C."/>
            <person name="Falciatore A."/>
            <person name="Fournet J."/>
            <person name="Haruta M."/>
            <person name="Huysman M.J."/>
            <person name="Jenkins B.D."/>
            <person name="Jiroutova K."/>
            <person name="Jorgensen R.E."/>
            <person name="Joubert Y."/>
            <person name="Kaplan A."/>
            <person name="Kroger N."/>
            <person name="Kroth P.G."/>
            <person name="La Roche J."/>
            <person name="Lindquist E."/>
            <person name="Lommer M."/>
            <person name="Martin-Jezequel V."/>
            <person name="Lopez P.J."/>
            <person name="Lucas S."/>
            <person name="Mangogna M."/>
            <person name="McGinnis K."/>
            <person name="Medlin L.K."/>
            <person name="Montsant A."/>
            <person name="Oudot-Le Secq M.P."/>
            <person name="Napoli C."/>
            <person name="Obornik M."/>
            <person name="Parker M.S."/>
            <person name="Petit J.L."/>
            <person name="Porcel B.M."/>
            <person name="Poulsen N."/>
            <person name="Robison M."/>
            <person name="Rychlewski L."/>
            <person name="Rynearson T.A."/>
            <person name="Schmutz J."/>
            <person name="Shapiro H."/>
            <person name="Siaut M."/>
            <person name="Stanley M."/>
            <person name="Sussman M.R."/>
            <person name="Taylor A.R."/>
            <person name="Vardi A."/>
            <person name="von Dassow P."/>
            <person name="Vyverman W."/>
            <person name="Willis A."/>
            <person name="Wyrwicz L.S."/>
            <person name="Rokhsar D.S."/>
            <person name="Weissenbach J."/>
            <person name="Armbrust E.V."/>
            <person name="Green B.R."/>
            <person name="Van de Peer Y."/>
            <person name="Grigoriev I.V."/>
        </authorList>
    </citation>
    <scope>NUCLEOTIDE SEQUENCE [LARGE SCALE GENOMIC DNA]</scope>
    <source>
        <strain evidence="2 3">CCAP 1055/1</strain>
    </source>
</reference>
<keyword evidence="3" id="KW-1185">Reference proteome</keyword>
<evidence type="ECO:0000313" key="2">
    <source>
        <dbReference type="EMBL" id="EEC44775.1"/>
    </source>
</evidence>
<dbReference type="AlphaFoldDB" id="B7G986"/>
<name>B7G986_PHATC</name>
<gene>
    <name evidence="2" type="ORF">PHATRDRAFT_39646</name>
</gene>
<dbReference type="KEGG" id="pti:PHATRDRAFT_39646"/>
<sequence>MLDDRGSCGLTTKAGSVPYNAQAIATKTSYFCAILQIETCPVNFVRNSGTRDVCPSRSLNVNSSTFSTYVHKCRDFAEYRSPNRRCVFFARQSSRVPNQSEKVGVSACVPVLLGSRESARAPARLRVLPVTERFHRTVPPVGTRRWKAQNSRALTLVRVVGSWRVPSNCPFAPFLLLFSFPPKHPQYRSHNPHTSHQYDCEYFGRACNTEYPTDPASASDLSASNRSTVGTRKQKAIVF</sequence>
<dbReference type="Proteomes" id="UP000000759">
    <property type="component" value="Chromosome 20"/>
</dbReference>
<reference evidence="3" key="2">
    <citation type="submission" date="2008-08" db="EMBL/GenBank/DDBJ databases">
        <authorList>
            <consortium name="Diatom Consortium"/>
            <person name="Grigoriev I."/>
            <person name="Grimwood J."/>
            <person name="Kuo A."/>
            <person name="Otillar R.P."/>
            <person name="Salamov A."/>
            <person name="Detter J.C."/>
            <person name="Lindquist E."/>
            <person name="Shapiro H."/>
            <person name="Lucas S."/>
            <person name="Glavina del Rio T."/>
            <person name="Pitluck S."/>
            <person name="Rokhsar D."/>
            <person name="Bowler C."/>
        </authorList>
    </citation>
    <scope>GENOME REANNOTATION</scope>
    <source>
        <strain evidence="3">CCAP 1055/1</strain>
    </source>
</reference>
<dbReference type="RefSeq" id="XP_002183593.1">
    <property type="nucleotide sequence ID" value="XM_002183557.1"/>
</dbReference>
<dbReference type="EMBL" id="CM000622">
    <property type="protein sequence ID" value="EEC44775.1"/>
    <property type="molecule type" value="Genomic_DNA"/>
</dbReference>
<organism evidence="2 3">
    <name type="scientific">Phaeodactylum tricornutum (strain CCAP 1055/1)</name>
    <dbReference type="NCBI Taxonomy" id="556484"/>
    <lineage>
        <taxon>Eukaryota</taxon>
        <taxon>Sar</taxon>
        <taxon>Stramenopiles</taxon>
        <taxon>Ochrophyta</taxon>
        <taxon>Bacillariophyta</taxon>
        <taxon>Bacillariophyceae</taxon>
        <taxon>Bacillariophycidae</taxon>
        <taxon>Naviculales</taxon>
        <taxon>Phaeodactylaceae</taxon>
        <taxon>Phaeodactylum</taxon>
    </lineage>
</organism>
<dbReference type="GeneID" id="7195282"/>
<feature type="region of interest" description="Disordered" evidence="1">
    <location>
        <begin position="214"/>
        <end position="239"/>
    </location>
</feature>
<accession>B7G986</accession>
<dbReference type="PaxDb" id="2850-Phatr39646"/>
<dbReference type="HOGENOM" id="CLU_1163068_0_0_1"/>
<protein>
    <submittedName>
        <fullName evidence="2">Uncharacterized protein</fullName>
    </submittedName>
</protein>
<evidence type="ECO:0000256" key="1">
    <source>
        <dbReference type="SAM" id="MobiDB-lite"/>
    </source>
</evidence>